<dbReference type="Proteomes" id="UP001140511">
    <property type="component" value="Unassembled WGS sequence"/>
</dbReference>
<feature type="region of interest" description="Disordered" evidence="2">
    <location>
        <begin position="184"/>
        <end position="214"/>
    </location>
</feature>
<dbReference type="RefSeq" id="XP_056030874.1">
    <property type="nucleotide sequence ID" value="XM_056169982.1"/>
</dbReference>
<feature type="compositionally biased region" description="Basic and acidic residues" evidence="2">
    <location>
        <begin position="635"/>
        <end position="653"/>
    </location>
</feature>
<protein>
    <submittedName>
        <fullName evidence="3">Uncharacterized protein</fullName>
    </submittedName>
</protein>
<dbReference type="AlphaFoldDB" id="A0A9W9BEH1"/>
<feature type="compositionally biased region" description="Polar residues" evidence="2">
    <location>
        <begin position="554"/>
        <end position="563"/>
    </location>
</feature>
<organism evidence="3 4">
    <name type="scientific">Trichoderma breve</name>
    <dbReference type="NCBI Taxonomy" id="2034170"/>
    <lineage>
        <taxon>Eukaryota</taxon>
        <taxon>Fungi</taxon>
        <taxon>Dikarya</taxon>
        <taxon>Ascomycota</taxon>
        <taxon>Pezizomycotina</taxon>
        <taxon>Sordariomycetes</taxon>
        <taxon>Hypocreomycetidae</taxon>
        <taxon>Hypocreales</taxon>
        <taxon>Hypocreaceae</taxon>
        <taxon>Trichoderma</taxon>
    </lineage>
</organism>
<keyword evidence="4" id="KW-1185">Reference proteome</keyword>
<evidence type="ECO:0000313" key="3">
    <source>
        <dbReference type="EMBL" id="KAJ4861818.1"/>
    </source>
</evidence>
<dbReference type="GeneID" id="80864670"/>
<feature type="region of interest" description="Disordered" evidence="2">
    <location>
        <begin position="1"/>
        <end position="66"/>
    </location>
</feature>
<feature type="region of interest" description="Disordered" evidence="2">
    <location>
        <begin position="463"/>
        <end position="756"/>
    </location>
</feature>
<feature type="compositionally biased region" description="Polar residues" evidence="2">
    <location>
        <begin position="656"/>
        <end position="668"/>
    </location>
</feature>
<keyword evidence="1" id="KW-0175">Coiled coil</keyword>
<feature type="compositionally biased region" description="Low complexity" evidence="2">
    <location>
        <begin position="494"/>
        <end position="519"/>
    </location>
</feature>
<feature type="compositionally biased region" description="Acidic residues" evidence="2">
    <location>
        <begin position="46"/>
        <end position="66"/>
    </location>
</feature>
<feature type="compositionally biased region" description="Acidic residues" evidence="2">
    <location>
        <begin position="464"/>
        <end position="493"/>
    </location>
</feature>
<accession>A0A9W9BEH1</accession>
<feature type="compositionally biased region" description="Acidic residues" evidence="2">
    <location>
        <begin position="520"/>
        <end position="529"/>
    </location>
</feature>
<comment type="caution">
    <text evidence="3">The sequence shown here is derived from an EMBL/GenBank/DDBJ whole genome shotgun (WGS) entry which is preliminary data.</text>
</comment>
<evidence type="ECO:0000256" key="2">
    <source>
        <dbReference type="SAM" id="MobiDB-lite"/>
    </source>
</evidence>
<feature type="compositionally biased region" description="Acidic residues" evidence="2">
    <location>
        <begin position="27"/>
        <end position="39"/>
    </location>
</feature>
<dbReference type="CDD" id="cd14686">
    <property type="entry name" value="bZIP"/>
    <property type="match status" value="1"/>
</dbReference>
<name>A0A9W9BEH1_9HYPO</name>
<sequence length="808" mass="90998">MDDNSDDDDHLSTINLTPSEANTGASDEYDLSHDEDDDPLAAANAADDDPSGVPEDEDEYSLTDSDAEGAHAFRHAAPEYRWRFNRVHHKSRERKRAIEELNARIIDLEARNRLLNERIVRLSQPRDTLRKTRVTWPDRIGSESWETIYKLSCLEGNASPKLTKLHPDLNLRRPTNRELQADLLQDDPSEHQRPRPSDMLAGKTPGGNILRGKLPTKIPDKIQFQILRHFFDFRGKVVHAISRLDPHHPLDEAPMNLNQRPSYLHRLHVGRTPGRFAKGIRANVQRLQHIEIYWQGSQHLTFTINERGKYTSRRTFALVWLPEAIRLKTLGVYVQESNEEYMRRQHEPRGITEHMKCKMQIHPNFRGFRSLRTIQGMDYVYNLRGLDQAEFWDFDRWLHTKERKRPVRDWHFVKDVNNSVRRPKEAGDRCKSQLRNLFPSLNSFEPSDADWDILLRGLGVVEENAPEDSSSDSDPESGSDPDSGSDSDSDSGSDPESNSRSNPRQSRPLSPGSDSGSDASSDDDGDDDAPSQAIPWHNMGDNSTNTEEDGGPSTGDSQANDLQHNFHLLRLMAINGDGDGDQESDDGSATVVPDDRSVSGHQVIDLTEDEDNEDQPNQELDQELDQGLNQELDQELDHELDRELDHELDREPDQDIASSDQGSTNGNAEGSLFVSDAGYAPSYTESLTRSTQGNRSTGGRGRDSDDSDDTDDSIISPAPTAESEASLFVGSAPSYIYRTTSSTTTRRQNERNDIPLIDLTIEDLTDQFLREQSAASSDSRKRDHLKLEEDEEDKDDGGAPGGAKRLCT</sequence>
<proteinExistence type="predicted"/>
<feature type="coiled-coil region" evidence="1">
    <location>
        <begin position="91"/>
        <end position="118"/>
    </location>
</feature>
<feature type="compositionally biased region" description="Basic and acidic residues" evidence="2">
    <location>
        <begin position="778"/>
        <end position="787"/>
    </location>
</feature>
<feature type="compositionally biased region" description="Acidic residues" evidence="2">
    <location>
        <begin position="606"/>
        <end position="624"/>
    </location>
</feature>
<evidence type="ECO:0000313" key="4">
    <source>
        <dbReference type="Proteomes" id="UP001140511"/>
    </source>
</evidence>
<feature type="compositionally biased region" description="Polar residues" evidence="2">
    <location>
        <begin position="12"/>
        <end position="25"/>
    </location>
</feature>
<evidence type="ECO:0000256" key="1">
    <source>
        <dbReference type="SAM" id="Coils"/>
    </source>
</evidence>
<dbReference type="EMBL" id="JAOPEN010000002">
    <property type="protein sequence ID" value="KAJ4861818.1"/>
    <property type="molecule type" value="Genomic_DNA"/>
</dbReference>
<gene>
    <name evidence="3" type="ORF">T069G_02772</name>
</gene>
<feature type="region of interest" description="Disordered" evidence="2">
    <location>
        <begin position="770"/>
        <end position="808"/>
    </location>
</feature>
<reference evidence="3" key="1">
    <citation type="submission" date="2022-09" db="EMBL/GenBank/DDBJ databases">
        <title>Chromosome-level assembly of Trichoderma breve T069, a fungus used in development of biopesticide product.</title>
        <authorList>
            <person name="Lin R."/>
            <person name="Liu T."/>
        </authorList>
    </citation>
    <scope>NUCLEOTIDE SEQUENCE</scope>
    <source>
        <strain evidence="3">T069</strain>
    </source>
</reference>
<feature type="compositionally biased region" description="Polar residues" evidence="2">
    <location>
        <begin position="683"/>
        <end position="694"/>
    </location>
</feature>